<reference evidence="1 2" key="1">
    <citation type="submission" date="2020-02" db="EMBL/GenBank/DDBJ databases">
        <title>Whole-genome analyses of novel actinobacteria.</title>
        <authorList>
            <person name="Sahin N."/>
        </authorList>
    </citation>
    <scope>NUCLEOTIDE SEQUENCE [LARGE SCALE GENOMIC DNA]</scope>
    <source>
        <strain evidence="1 2">A7024</strain>
    </source>
</reference>
<comment type="caution">
    <text evidence="1">The sequence shown here is derived from an EMBL/GenBank/DDBJ whole genome shotgun (WGS) entry which is preliminary data.</text>
</comment>
<dbReference type="Proteomes" id="UP000481583">
    <property type="component" value="Unassembled WGS sequence"/>
</dbReference>
<dbReference type="RefSeq" id="WP_165240651.1">
    <property type="nucleotide sequence ID" value="NZ_JAAKZV010000138.1"/>
</dbReference>
<organism evidence="1 2">
    <name type="scientific">Streptomyces coryli</name>
    <dbReference type="NCBI Taxonomy" id="1128680"/>
    <lineage>
        <taxon>Bacteria</taxon>
        <taxon>Bacillati</taxon>
        <taxon>Actinomycetota</taxon>
        <taxon>Actinomycetes</taxon>
        <taxon>Kitasatosporales</taxon>
        <taxon>Streptomycetaceae</taxon>
        <taxon>Streptomyces</taxon>
    </lineage>
</organism>
<name>A0A6G4U546_9ACTN</name>
<proteinExistence type="predicted"/>
<evidence type="ECO:0000313" key="1">
    <source>
        <dbReference type="EMBL" id="NGN67355.1"/>
    </source>
</evidence>
<protein>
    <submittedName>
        <fullName evidence="1">Uncharacterized protein</fullName>
    </submittedName>
</protein>
<dbReference type="AlphaFoldDB" id="A0A6G4U546"/>
<sequence length="348" mass="37204">MNTDSVVKTVPSPKLRAVADRVVAELQLAADKVAVHHSDRAKYPMPKDPKSAEAVLATRFGVLPEGLRKQAADKVAADLKATATRAKRYGDLAHVDLRSPASVGAQAGKLKFPDRLKFPPAELGNGPETQVLETESAAVEPEAATAPLTKLSFRIHKVKCVEETNELGKDEFYLGGNTIDESGDVHKVSQFKVMSCHSGDVKTYLPPREFSWFNIAEAPVKFPKGYFVVLGAAEKDGGGFADYLDKLLDLVKTKVIAAVAAAIGGIIGAPGGPITAAIGACVGYVVGKIFDFLKAWWGDDVFAPKQTSTVIASLTARWTTGTASPQRTVVFSGHGGKYEVVYDWQLHA</sequence>
<dbReference type="EMBL" id="JAAKZV010000138">
    <property type="protein sequence ID" value="NGN67355.1"/>
    <property type="molecule type" value="Genomic_DNA"/>
</dbReference>
<accession>A0A6G4U546</accession>
<gene>
    <name evidence="1" type="ORF">G5C51_26055</name>
</gene>
<keyword evidence="2" id="KW-1185">Reference proteome</keyword>
<evidence type="ECO:0000313" key="2">
    <source>
        <dbReference type="Proteomes" id="UP000481583"/>
    </source>
</evidence>